<dbReference type="InterPro" id="IPR002645">
    <property type="entry name" value="STAS_dom"/>
</dbReference>
<dbReference type="OrthoDB" id="2379721at2"/>
<proteinExistence type="predicted"/>
<dbReference type="Proteomes" id="UP000295632">
    <property type="component" value="Unassembled WGS sequence"/>
</dbReference>
<organism evidence="2 3">
    <name type="scientific">Aureibacillus halotolerans</name>
    <dbReference type="NCBI Taxonomy" id="1508390"/>
    <lineage>
        <taxon>Bacteria</taxon>
        <taxon>Bacillati</taxon>
        <taxon>Bacillota</taxon>
        <taxon>Bacilli</taxon>
        <taxon>Bacillales</taxon>
        <taxon>Bacillaceae</taxon>
        <taxon>Aureibacillus</taxon>
    </lineage>
</organism>
<keyword evidence="3" id="KW-1185">Reference proteome</keyword>
<dbReference type="PANTHER" id="PTHR33745:SF1">
    <property type="entry name" value="RSBT ANTAGONIST PROTEIN RSBS"/>
    <property type="match status" value="1"/>
</dbReference>
<evidence type="ECO:0000259" key="1">
    <source>
        <dbReference type="PROSITE" id="PS50801"/>
    </source>
</evidence>
<dbReference type="InterPro" id="IPR036513">
    <property type="entry name" value="STAS_dom_sf"/>
</dbReference>
<dbReference type="PROSITE" id="PS50801">
    <property type="entry name" value="STAS"/>
    <property type="match status" value="1"/>
</dbReference>
<reference evidence="2 3" key="1">
    <citation type="submission" date="2019-03" db="EMBL/GenBank/DDBJ databases">
        <title>Genomic Encyclopedia of Type Strains, Phase IV (KMG-IV): sequencing the most valuable type-strain genomes for metagenomic binning, comparative biology and taxonomic classification.</title>
        <authorList>
            <person name="Goeker M."/>
        </authorList>
    </citation>
    <scope>NUCLEOTIDE SEQUENCE [LARGE SCALE GENOMIC DNA]</scope>
    <source>
        <strain evidence="2 3">DSM 28697</strain>
    </source>
</reference>
<dbReference type="Pfam" id="PF01740">
    <property type="entry name" value="STAS"/>
    <property type="match status" value="1"/>
</dbReference>
<protein>
    <submittedName>
        <fullName evidence="2">Anti-anti-sigma regulatory factor</fullName>
    </submittedName>
</protein>
<dbReference type="CDD" id="cd07041">
    <property type="entry name" value="STAS_RsbR_RsbS_like"/>
    <property type="match status" value="1"/>
</dbReference>
<evidence type="ECO:0000313" key="3">
    <source>
        <dbReference type="Proteomes" id="UP000295632"/>
    </source>
</evidence>
<name>A0A4R6UAC3_9BACI</name>
<comment type="caution">
    <text evidence="2">The sequence shown here is derived from an EMBL/GenBank/DDBJ whole genome shotgun (WGS) entry which is preliminary data.</text>
</comment>
<evidence type="ECO:0000313" key="2">
    <source>
        <dbReference type="EMBL" id="TDQ42812.1"/>
    </source>
</evidence>
<dbReference type="PANTHER" id="PTHR33745">
    <property type="entry name" value="RSBT ANTAGONIST PROTEIN RSBS-RELATED"/>
    <property type="match status" value="1"/>
</dbReference>
<dbReference type="SUPFAM" id="SSF52091">
    <property type="entry name" value="SpoIIaa-like"/>
    <property type="match status" value="1"/>
</dbReference>
<accession>A0A4R6UAC3</accession>
<sequence>MQLEPTTPLHLTGELLSTNKDHLIKQALASSFAGTLSSNTTILSDSLCPLEASFSHILDLMSSHLKGNTSEEKTLEELNDPDHPLWSNGEHLISILNTMPYLSQHLWELIDEHAECLQLTVPSVIQLNQTISLLLQQFVASCANNFIQHAHDNVLQFTAKLSDLSLPLIKITNSIGICPVIGEIDEQRASVLMEKALNFVKEQAIEQLIFDLSGVEHIDTLIAKYIFDTVNALELMGVHVVLTGLSTEIAMSTVQMGIQLNRLTVRQNLQQALLHLGITSA</sequence>
<feature type="domain" description="STAS" evidence="1">
    <location>
        <begin position="165"/>
        <end position="276"/>
    </location>
</feature>
<dbReference type="InterPro" id="IPR051932">
    <property type="entry name" value="Bact_StressResp_Reg"/>
</dbReference>
<dbReference type="RefSeq" id="WP_133578643.1">
    <property type="nucleotide sequence ID" value="NZ_SNYJ01000001.1"/>
</dbReference>
<dbReference type="EMBL" id="SNYJ01000001">
    <property type="protein sequence ID" value="TDQ42812.1"/>
    <property type="molecule type" value="Genomic_DNA"/>
</dbReference>
<dbReference type="AlphaFoldDB" id="A0A4R6UAC3"/>
<dbReference type="Gene3D" id="3.30.750.24">
    <property type="entry name" value="STAS domain"/>
    <property type="match status" value="1"/>
</dbReference>
<gene>
    <name evidence="2" type="ORF">EV213_101241</name>
</gene>